<dbReference type="EMBL" id="BMGI01000003">
    <property type="protein sequence ID" value="GGD35781.1"/>
    <property type="molecule type" value="Genomic_DNA"/>
</dbReference>
<dbReference type="CDD" id="cd06661">
    <property type="entry name" value="GGCT_like"/>
    <property type="match status" value="1"/>
</dbReference>
<evidence type="ECO:0000313" key="4">
    <source>
        <dbReference type="Proteomes" id="UP000617355"/>
    </source>
</evidence>
<name>A0ABQ1QM68_9RHOB</name>
<organism evidence="3 4">
    <name type="scientific">Sinisalibacter lacisalsi</name>
    <dbReference type="NCBI Taxonomy" id="1526570"/>
    <lineage>
        <taxon>Bacteria</taxon>
        <taxon>Pseudomonadati</taxon>
        <taxon>Pseudomonadota</taxon>
        <taxon>Alphaproteobacteria</taxon>
        <taxon>Rhodobacterales</taxon>
        <taxon>Roseobacteraceae</taxon>
        <taxon>Sinisalibacter</taxon>
    </lineage>
</organism>
<comment type="caution">
    <text evidence="3">The sequence shown here is derived from an EMBL/GenBank/DDBJ whole genome shotgun (WGS) entry which is preliminary data.</text>
</comment>
<sequence length="179" mass="19582">MASGDLWVFGYGSLIWHAGFAHVETVLATLPDHSRSFCMRSIHHRGTVAQPGLVLALDPHPGAACTGMAFRVEPGAHVETMAALRERELISSAYVEQVHEVALADGRRVEAVAYVIDRDHEQYCGGLPLGEQAEIIARAIGDRGPNRDYLFNTADHLTALGIEDPELSWLARVVRAMED</sequence>
<dbReference type="Pfam" id="PF04752">
    <property type="entry name" value="ChaC"/>
    <property type="match status" value="1"/>
</dbReference>
<proteinExistence type="predicted"/>
<dbReference type="Gene3D" id="3.10.490.10">
    <property type="entry name" value="Gamma-glutamyl cyclotransferase-like"/>
    <property type="match status" value="1"/>
</dbReference>
<dbReference type="Proteomes" id="UP000617355">
    <property type="component" value="Unassembled WGS sequence"/>
</dbReference>
<reference evidence="4" key="1">
    <citation type="journal article" date="2019" name="Int. J. Syst. Evol. Microbiol.">
        <title>The Global Catalogue of Microorganisms (GCM) 10K type strain sequencing project: providing services to taxonomists for standard genome sequencing and annotation.</title>
        <authorList>
            <consortium name="The Broad Institute Genomics Platform"/>
            <consortium name="The Broad Institute Genome Sequencing Center for Infectious Disease"/>
            <person name="Wu L."/>
            <person name="Ma J."/>
        </authorList>
    </citation>
    <scope>NUCLEOTIDE SEQUENCE [LARGE SCALE GENOMIC DNA]</scope>
    <source>
        <strain evidence="4">CGMCC 1.12922</strain>
    </source>
</reference>
<gene>
    <name evidence="3" type="ORF">GCM10011358_19510</name>
</gene>
<evidence type="ECO:0000256" key="2">
    <source>
        <dbReference type="ARBA" id="ARBA00023239"/>
    </source>
</evidence>
<dbReference type="SUPFAM" id="SSF110857">
    <property type="entry name" value="Gamma-glutamyl cyclotransferase-like"/>
    <property type="match status" value="1"/>
</dbReference>
<dbReference type="InterPro" id="IPR006840">
    <property type="entry name" value="ChaC"/>
</dbReference>
<evidence type="ECO:0000313" key="3">
    <source>
        <dbReference type="EMBL" id="GGD35781.1"/>
    </source>
</evidence>
<dbReference type="InterPro" id="IPR036568">
    <property type="entry name" value="GGCT-like_sf"/>
</dbReference>
<dbReference type="PANTHER" id="PTHR12192:SF2">
    <property type="entry name" value="GLUTATHIONE-SPECIFIC GAMMA-GLUTAMYLCYCLOTRANSFERASE 2"/>
    <property type="match status" value="1"/>
</dbReference>
<dbReference type="RefSeq" id="WP_188527473.1">
    <property type="nucleotide sequence ID" value="NZ_BMGI01000003.1"/>
</dbReference>
<evidence type="ECO:0000256" key="1">
    <source>
        <dbReference type="ARBA" id="ARBA00012344"/>
    </source>
</evidence>
<dbReference type="PANTHER" id="PTHR12192">
    <property type="entry name" value="CATION TRANSPORT PROTEIN CHAC-RELATED"/>
    <property type="match status" value="1"/>
</dbReference>
<keyword evidence="4" id="KW-1185">Reference proteome</keyword>
<accession>A0ABQ1QM68</accession>
<keyword evidence="2" id="KW-0456">Lyase</keyword>
<dbReference type="InterPro" id="IPR013024">
    <property type="entry name" value="GGCT-like"/>
</dbReference>
<protein>
    <recommendedName>
        <fullName evidence="1">glutathione-specific gamma-glutamylcyclotransferase</fullName>
        <ecNumber evidence="1">4.3.2.7</ecNumber>
    </recommendedName>
</protein>
<dbReference type="EC" id="4.3.2.7" evidence="1"/>